<keyword evidence="3" id="KW-0378">Hydrolase</keyword>
<name>A0A317ZMJ6_9BACT</name>
<dbReference type="EMBL" id="QHJQ01000002">
    <property type="protein sequence ID" value="PXA05168.1"/>
    <property type="molecule type" value="Genomic_DNA"/>
</dbReference>
<evidence type="ECO:0000313" key="7">
    <source>
        <dbReference type="Proteomes" id="UP000247099"/>
    </source>
</evidence>
<dbReference type="SUPFAM" id="SSF53187">
    <property type="entry name" value="Zn-dependent exopeptidases"/>
    <property type="match status" value="1"/>
</dbReference>
<dbReference type="EC" id="3.5.1.28" evidence="2"/>
<sequence>MGYRLVLFLCACGLSLSVHGVDYATELNLRYAPYADWEQHLTLEQIKAAEPEIWWRSPEAIRASRSDSGEALSGVHLAIDPGHIGGEWAATEGRDFVIGPEDFRVREGELVLEVARLVQAELVEMGAEVTLLRNSATPLNPKLPEAYLTAATERIERPNEVSWASLLDYAYALKQAMNRMYAVAGELEERARLVNEEIKPDALLSLHINAAPWPLDRDGAVKYSLVDSNHTHVLIFGCLSDAELSSPRQKEQLAVKIANGSATIERELGQALGLSLGKATALPASKYNGKNAVQLAGHTPYLWTRNLMLLRYVECPVVLLEPYIANSKESYPRIQEALERRHSGRPLAEGDILVEYAQGVVAGVLDVYGPGAGH</sequence>
<feature type="chain" id="PRO_5016262724" description="N-acetylmuramoyl-L-alanine amidase" evidence="4">
    <location>
        <begin position="21"/>
        <end position="374"/>
    </location>
</feature>
<dbReference type="Pfam" id="PF01520">
    <property type="entry name" value="Amidase_3"/>
    <property type="match status" value="1"/>
</dbReference>
<dbReference type="GO" id="GO:0009253">
    <property type="term" value="P:peptidoglycan catabolic process"/>
    <property type="evidence" value="ECO:0007669"/>
    <property type="project" value="InterPro"/>
</dbReference>
<comment type="catalytic activity">
    <reaction evidence="1">
        <text>Hydrolyzes the link between N-acetylmuramoyl residues and L-amino acid residues in certain cell-wall glycopeptides.</text>
        <dbReference type="EC" id="3.5.1.28"/>
    </reaction>
</comment>
<evidence type="ECO:0000256" key="3">
    <source>
        <dbReference type="ARBA" id="ARBA00022801"/>
    </source>
</evidence>
<evidence type="ECO:0000256" key="4">
    <source>
        <dbReference type="SAM" id="SignalP"/>
    </source>
</evidence>
<dbReference type="Gene3D" id="3.40.630.40">
    <property type="entry name" value="Zn-dependent exopeptidases"/>
    <property type="match status" value="1"/>
</dbReference>
<keyword evidence="4" id="KW-0732">Signal</keyword>
<dbReference type="AlphaFoldDB" id="A0A317ZMJ6"/>
<protein>
    <recommendedName>
        <fullName evidence="2">N-acetylmuramoyl-L-alanine amidase</fullName>
        <ecNumber evidence="2">3.5.1.28</ecNumber>
    </recommendedName>
</protein>
<dbReference type="InParanoid" id="A0A317ZMJ6"/>
<keyword evidence="7" id="KW-1185">Reference proteome</keyword>
<evidence type="ECO:0000256" key="2">
    <source>
        <dbReference type="ARBA" id="ARBA00011901"/>
    </source>
</evidence>
<evidence type="ECO:0000313" key="6">
    <source>
        <dbReference type="EMBL" id="PXA05168.1"/>
    </source>
</evidence>
<gene>
    <name evidence="6" type="ORF">DDZ13_04195</name>
</gene>
<reference evidence="6 7" key="1">
    <citation type="submission" date="2018-05" db="EMBL/GenBank/DDBJ databases">
        <title>Coraliomargarita sinensis sp. nov., isolated from a marine solar saltern.</title>
        <authorList>
            <person name="Zhou L.Y."/>
        </authorList>
    </citation>
    <scope>NUCLEOTIDE SEQUENCE [LARGE SCALE GENOMIC DNA]</scope>
    <source>
        <strain evidence="6 7">WN38</strain>
    </source>
</reference>
<accession>A0A317ZMJ6</accession>
<evidence type="ECO:0000259" key="5">
    <source>
        <dbReference type="Pfam" id="PF01520"/>
    </source>
</evidence>
<dbReference type="PANTHER" id="PTHR30404:SF0">
    <property type="entry name" value="N-ACETYLMURAMOYL-L-ALANINE AMIDASE AMIC"/>
    <property type="match status" value="1"/>
</dbReference>
<dbReference type="Proteomes" id="UP000247099">
    <property type="component" value="Unassembled WGS sequence"/>
</dbReference>
<dbReference type="GO" id="GO:0008745">
    <property type="term" value="F:N-acetylmuramoyl-L-alanine amidase activity"/>
    <property type="evidence" value="ECO:0007669"/>
    <property type="project" value="UniProtKB-EC"/>
</dbReference>
<organism evidence="6 7">
    <name type="scientific">Coraliomargarita sinensis</name>
    <dbReference type="NCBI Taxonomy" id="2174842"/>
    <lineage>
        <taxon>Bacteria</taxon>
        <taxon>Pseudomonadati</taxon>
        <taxon>Verrucomicrobiota</taxon>
        <taxon>Opitutia</taxon>
        <taxon>Puniceicoccales</taxon>
        <taxon>Coraliomargaritaceae</taxon>
        <taxon>Coraliomargarita</taxon>
    </lineage>
</organism>
<feature type="signal peptide" evidence="4">
    <location>
        <begin position="1"/>
        <end position="20"/>
    </location>
</feature>
<comment type="caution">
    <text evidence="6">The sequence shown here is derived from an EMBL/GenBank/DDBJ whole genome shotgun (WGS) entry which is preliminary data.</text>
</comment>
<dbReference type="PANTHER" id="PTHR30404">
    <property type="entry name" value="N-ACETYLMURAMOYL-L-ALANINE AMIDASE"/>
    <property type="match status" value="1"/>
</dbReference>
<dbReference type="InterPro" id="IPR002508">
    <property type="entry name" value="MurNAc-LAA_cat"/>
</dbReference>
<dbReference type="GO" id="GO:0030288">
    <property type="term" value="C:outer membrane-bounded periplasmic space"/>
    <property type="evidence" value="ECO:0007669"/>
    <property type="project" value="TreeGrafter"/>
</dbReference>
<feature type="domain" description="MurNAc-LAA" evidence="5">
    <location>
        <begin position="78"/>
        <end position="330"/>
    </location>
</feature>
<proteinExistence type="predicted"/>
<evidence type="ECO:0000256" key="1">
    <source>
        <dbReference type="ARBA" id="ARBA00001561"/>
    </source>
</evidence>
<dbReference type="InterPro" id="IPR050695">
    <property type="entry name" value="N-acetylmuramoyl_amidase_3"/>
</dbReference>